<dbReference type="RefSeq" id="WP_156093019.1">
    <property type="nucleotide sequence ID" value="NZ_FOBB01000004.1"/>
</dbReference>
<sequence>MNTAIIVIAGLLAVALIVFLIIRNKKDKKQLLPPEDAELEQKIDLQKNKEGL</sequence>
<feature type="transmembrane region" description="Helical" evidence="1">
    <location>
        <begin position="6"/>
        <end position="22"/>
    </location>
</feature>
<keyword evidence="3" id="KW-1185">Reference proteome</keyword>
<keyword evidence="1" id="KW-1133">Transmembrane helix</keyword>
<evidence type="ECO:0000313" key="2">
    <source>
        <dbReference type="EMBL" id="SEM42009.1"/>
    </source>
</evidence>
<dbReference type="EMBL" id="FOBB01000004">
    <property type="protein sequence ID" value="SEM42009.1"/>
    <property type="molecule type" value="Genomic_DNA"/>
</dbReference>
<dbReference type="AlphaFoldDB" id="A0A1H7Y9Y3"/>
<gene>
    <name evidence="2" type="ORF">SAMN04488505_104346</name>
</gene>
<evidence type="ECO:0000256" key="1">
    <source>
        <dbReference type="SAM" id="Phobius"/>
    </source>
</evidence>
<evidence type="ECO:0000313" key="3">
    <source>
        <dbReference type="Proteomes" id="UP000198984"/>
    </source>
</evidence>
<dbReference type="STRING" id="573321.SAMN04488505_104346"/>
<reference evidence="2 3" key="1">
    <citation type="submission" date="2016-10" db="EMBL/GenBank/DDBJ databases">
        <authorList>
            <person name="de Groot N.N."/>
        </authorList>
    </citation>
    <scope>NUCLEOTIDE SEQUENCE [LARGE SCALE GENOMIC DNA]</scope>
    <source>
        <strain evidence="2 3">DSM 21039</strain>
    </source>
</reference>
<keyword evidence="1" id="KW-0812">Transmembrane</keyword>
<keyword evidence="1" id="KW-0472">Membrane</keyword>
<dbReference type="Proteomes" id="UP000198984">
    <property type="component" value="Unassembled WGS sequence"/>
</dbReference>
<protein>
    <submittedName>
        <fullName evidence="2">Uncharacterized protein</fullName>
    </submittedName>
</protein>
<accession>A0A1H7Y9Y3</accession>
<name>A0A1H7Y9Y3_9BACT</name>
<proteinExistence type="predicted"/>
<organism evidence="2 3">
    <name type="scientific">Chitinophaga rupis</name>
    <dbReference type="NCBI Taxonomy" id="573321"/>
    <lineage>
        <taxon>Bacteria</taxon>
        <taxon>Pseudomonadati</taxon>
        <taxon>Bacteroidota</taxon>
        <taxon>Chitinophagia</taxon>
        <taxon>Chitinophagales</taxon>
        <taxon>Chitinophagaceae</taxon>
        <taxon>Chitinophaga</taxon>
    </lineage>
</organism>